<organism evidence="1 2">
    <name type="scientific">Actinomadura litoris</name>
    <dbReference type="NCBI Taxonomy" id="2678616"/>
    <lineage>
        <taxon>Bacteria</taxon>
        <taxon>Bacillati</taxon>
        <taxon>Actinomycetota</taxon>
        <taxon>Actinomycetes</taxon>
        <taxon>Streptosporangiales</taxon>
        <taxon>Thermomonosporaceae</taxon>
        <taxon>Actinomadura</taxon>
    </lineage>
</organism>
<accession>A0A7K1LBJ0</accession>
<gene>
    <name evidence="1" type="ORF">GNZ18_34600</name>
</gene>
<keyword evidence="2" id="KW-1185">Reference proteome</keyword>
<dbReference type="InterPro" id="IPR016181">
    <property type="entry name" value="Acyl_CoA_acyltransferase"/>
</dbReference>
<evidence type="ECO:0000313" key="1">
    <source>
        <dbReference type="EMBL" id="MUN41683.1"/>
    </source>
</evidence>
<comment type="caution">
    <text evidence="1">The sequence shown here is derived from an EMBL/GenBank/DDBJ whole genome shotgun (WGS) entry which is preliminary data.</text>
</comment>
<name>A0A7K1LBJ0_9ACTN</name>
<sequence length="180" mass="20275">MLRMRLATGGDRDQVARMAGARCAWLEERGLESWRGAVEGLVEECDNPAGDVWVLDCEEQGVVGRMLVQDVGPPWGWTDAERAEPAWYLSGSLTVPGLRSRRPGTVMAWWAVDRAARSGVGWVRRHCHFEGVARYNLSQGFTLVRTEQRTNARLFMMARRAECLDLSDWLAEGVSSDHQR</sequence>
<dbReference type="Proteomes" id="UP000432015">
    <property type="component" value="Unassembled WGS sequence"/>
</dbReference>
<reference evidence="1 2" key="1">
    <citation type="submission" date="2019-11" db="EMBL/GenBank/DDBJ databases">
        <authorList>
            <person name="Cao P."/>
        </authorList>
    </citation>
    <scope>NUCLEOTIDE SEQUENCE [LARGE SCALE GENOMIC DNA]</scope>
    <source>
        <strain evidence="1 2">NEAU-AAG5</strain>
    </source>
</reference>
<dbReference type="GO" id="GO:0016740">
    <property type="term" value="F:transferase activity"/>
    <property type="evidence" value="ECO:0007669"/>
    <property type="project" value="UniProtKB-KW"/>
</dbReference>
<keyword evidence="1" id="KW-0808">Transferase</keyword>
<proteinExistence type="predicted"/>
<dbReference type="AlphaFoldDB" id="A0A7K1LBJ0"/>
<evidence type="ECO:0000313" key="2">
    <source>
        <dbReference type="Proteomes" id="UP000432015"/>
    </source>
</evidence>
<dbReference type="EMBL" id="WOFH01000015">
    <property type="protein sequence ID" value="MUN41683.1"/>
    <property type="molecule type" value="Genomic_DNA"/>
</dbReference>
<protein>
    <submittedName>
        <fullName evidence="1">GNAT family N-acetyltransferase</fullName>
    </submittedName>
</protein>
<dbReference type="SUPFAM" id="SSF55729">
    <property type="entry name" value="Acyl-CoA N-acyltransferases (Nat)"/>
    <property type="match status" value="1"/>
</dbReference>
<dbReference type="Gene3D" id="3.40.630.30">
    <property type="match status" value="1"/>
</dbReference>